<dbReference type="EMBL" id="JAKZFC010000002">
    <property type="protein sequence ID" value="MCH7321757.1"/>
    <property type="molecule type" value="Genomic_DNA"/>
</dbReference>
<dbReference type="RefSeq" id="WP_241368812.1">
    <property type="nucleotide sequence ID" value="NZ_JAKZFC010000002.1"/>
</dbReference>
<gene>
    <name evidence="1" type="ORF">LZ480_07605</name>
</gene>
<comment type="caution">
    <text evidence="1">The sequence shown here is derived from an EMBL/GenBank/DDBJ whole genome shotgun (WGS) entry which is preliminary data.</text>
</comment>
<dbReference type="Proteomes" id="UP001316087">
    <property type="component" value="Unassembled WGS sequence"/>
</dbReference>
<protein>
    <submittedName>
        <fullName evidence="1">Uncharacterized protein</fullName>
    </submittedName>
</protein>
<accession>A0ABS9UBP4</accession>
<sequence>MKPILMGFNGVSPLAIIFWYKPGEETPFCKTICYDEDDVIAMHNRHTTPGDFYNKLEPSVHLVDSNEPLQQVA</sequence>
<organism evidence="1 2">
    <name type="scientific">Solibacillus palustris</name>
    <dbReference type="NCBI Taxonomy" id="2908203"/>
    <lineage>
        <taxon>Bacteria</taxon>
        <taxon>Bacillati</taxon>
        <taxon>Bacillota</taxon>
        <taxon>Bacilli</taxon>
        <taxon>Bacillales</taxon>
        <taxon>Caryophanaceae</taxon>
        <taxon>Solibacillus</taxon>
    </lineage>
</organism>
<proteinExistence type="predicted"/>
<evidence type="ECO:0000313" key="2">
    <source>
        <dbReference type="Proteomes" id="UP001316087"/>
    </source>
</evidence>
<keyword evidence="2" id="KW-1185">Reference proteome</keyword>
<reference evidence="1 2" key="1">
    <citation type="submission" date="2022-03" db="EMBL/GenBank/DDBJ databases">
        <authorList>
            <person name="Jo J.-H."/>
            <person name="Im W.-T."/>
        </authorList>
    </citation>
    <scope>NUCLEOTIDE SEQUENCE [LARGE SCALE GENOMIC DNA]</scope>
    <source>
        <strain evidence="1 2">MA9</strain>
    </source>
</reference>
<evidence type="ECO:0000313" key="1">
    <source>
        <dbReference type="EMBL" id="MCH7321757.1"/>
    </source>
</evidence>
<name>A0ABS9UBP4_9BACL</name>